<feature type="region of interest" description="Disordered" evidence="1">
    <location>
        <begin position="111"/>
        <end position="208"/>
    </location>
</feature>
<proteinExistence type="predicted"/>
<name>A0A6P8JCH2_DROMA</name>
<dbReference type="GeneID" id="117136411"/>
<feature type="region of interest" description="Disordered" evidence="1">
    <location>
        <begin position="27"/>
        <end position="55"/>
    </location>
</feature>
<dbReference type="RefSeq" id="XP_033153210.1">
    <property type="nucleotide sequence ID" value="XM_033297319.1"/>
</dbReference>
<feature type="compositionally biased region" description="Polar residues" evidence="1">
    <location>
        <begin position="41"/>
        <end position="55"/>
    </location>
</feature>
<keyword evidence="2" id="KW-1185">Reference proteome</keyword>
<evidence type="ECO:0000313" key="3">
    <source>
        <dbReference type="RefSeq" id="XP_033153210.1"/>
    </source>
</evidence>
<dbReference type="AlphaFoldDB" id="A0A6P8JCH2"/>
<feature type="compositionally biased region" description="Basic and acidic residues" evidence="1">
    <location>
        <begin position="164"/>
        <end position="198"/>
    </location>
</feature>
<sequence>MTTANCRRPSNDSTSRLSELSLLCRSLTSQQGSQRRKKSRLSTGGSEDQKKSNSLLSAFQMYSPFSSKENLQSSEEVEDLHVIDTQPGHSGDVPLFAEFSPINPIMEEDAEGVEGGKTSEAKGISGCSGQKVKGDGGGGGGGNRLKRNIKHTGSLIVRKLTAGRHNDADKKGAIRKKDKEQQEVADTDKERPTSKPEGKVAMLRTTTL</sequence>
<accession>A0A6P8JCH2</accession>
<evidence type="ECO:0000256" key="1">
    <source>
        <dbReference type="SAM" id="MobiDB-lite"/>
    </source>
</evidence>
<evidence type="ECO:0000313" key="2">
    <source>
        <dbReference type="Proteomes" id="UP000515162"/>
    </source>
</evidence>
<dbReference type="Proteomes" id="UP000515162">
    <property type="component" value="Chromosome 2R"/>
</dbReference>
<gene>
    <name evidence="3" type="primary">LOC117136411</name>
</gene>
<protein>
    <submittedName>
        <fullName evidence="3">Uncharacterized protein LOC117136411</fullName>
    </submittedName>
</protein>
<reference evidence="3" key="1">
    <citation type="submission" date="2025-08" db="UniProtKB">
        <authorList>
            <consortium name="RefSeq"/>
        </authorList>
    </citation>
    <scope>IDENTIFICATION</scope>
    <source>
        <strain evidence="3">Mau12</strain>
        <tissue evidence="3">Whole Body</tissue>
    </source>
</reference>
<organism evidence="2 3">
    <name type="scientific">Drosophila mauritiana</name>
    <name type="common">Fruit fly</name>
    <dbReference type="NCBI Taxonomy" id="7226"/>
    <lineage>
        <taxon>Eukaryota</taxon>
        <taxon>Metazoa</taxon>
        <taxon>Ecdysozoa</taxon>
        <taxon>Arthropoda</taxon>
        <taxon>Hexapoda</taxon>
        <taxon>Insecta</taxon>
        <taxon>Pterygota</taxon>
        <taxon>Neoptera</taxon>
        <taxon>Endopterygota</taxon>
        <taxon>Diptera</taxon>
        <taxon>Brachycera</taxon>
        <taxon>Muscomorpha</taxon>
        <taxon>Ephydroidea</taxon>
        <taxon>Drosophilidae</taxon>
        <taxon>Drosophila</taxon>
        <taxon>Sophophora</taxon>
    </lineage>
</organism>